<keyword evidence="2" id="KW-0732">Signal</keyword>
<protein>
    <recommendedName>
        <fullName evidence="5">Secreted protein</fullName>
    </recommendedName>
</protein>
<organism evidence="3 4">
    <name type="scientific">Paractinoplanes globisporus</name>
    <dbReference type="NCBI Taxonomy" id="113565"/>
    <lineage>
        <taxon>Bacteria</taxon>
        <taxon>Bacillati</taxon>
        <taxon>Actinomycetota</taxon>
        <taxon>Actinomycetes</taxon>
        <taxon>Micromonosporales</taxon>
        <taxon>Micromonosporaceae</taxon>
        <taxon>Paractinoplanes</taxon>
    </lineage>
</organism>
<evidence type="ECO:0000256" key="1">
    <source>
        <dbReference type="SAM" id="MobiDB-lite"/>
    </source>
</evidence>
<dbReference type="RefSeq" id="WP_020510972.1">
    <property type="nucleotide sequence ID" value="NZ_JBIAZU010000007.1"/>
</dbReference>
<dbReference type="Proteomes" id="UP001602245">
    <property type="component" value="Unassembled WGS sequence"/>
</dbReference>
<accession>A0ABW6WQ28</accession>
<feature type="region of interest" description="Disordered" evidence="1">
    <location>
        <begin position="143"/>
        <end position="167"/>
    </location>
</feature>
<feature type="compositionally biased region" description="Low complexity" evidence="1">
    <location>
        <begin position="153"/>
        <end position="167"/>
    </location>
</feature>
<feature type="chain" id="PRO_5047188349" description="Secreted protein" evidence="2">
    <location>
        <begin position="28"/>
        <end position="239"/>
    </location>
</feature>
<proteinExistence type="predicted"/>
<feature type="signal peptide" evidence="2">
    <location>
        <begin position="1"/>
        <end position="27"/>
    </location>
</feature>
<gene>
    <name evidence="3" type="ORF">ACFY35_38240</name>
</gene>
<evidence type="ECO:0000313" key="3">
    <source>
        <dbReference type="EMBL" id="MFF5295310.1"/>
    </source>
</evidence>
<evidence type="ECO:0000256" key="2">
    <source>
        <dbReference type="SAM" id="SignalP"/>
    </source>
</evidence>
<evidence type="ECO:0000313" key="4">
    <source>
        <dbReference type="Proteomes" id="UP001602245"/>
    </source>
</evidence>
<evidence type="ECO:0008006" key="5">
    <source>
        <dbReference type="Google" id="ProtNLM"/>
    </source>
</evidence>
<dbReference type="EMBL" id="JBIAZU010000007">
    <property type="protein sequence ID" value="MFF5295310.1"/>
    <property type="molecule type" value="Genomic_DNA"/>
</dbReference>
<name>A0ABW6WQ28_9ACTN</name>
<sequence>MRPRDLIRVAGLATAALLLVTPAPAGAAPNGTLTFFPSNSIDQAAIKARTSAGCPSPADGYMAVVKGHGFPADGQIVTTPTAAGMSRTAGFDVYFAQTMKDFASDNRTTLKGRYDVAVYCIDSFLGTKFSQFTGTLTFTSPTKYKASGKDTMSSPPSGPATVAPTAVAPAPAQSAAAASSSPLAGAPEAVEPSPAQLVSAPAPAKNDGLPIGWILGGVAAVLLSFEIGRRFGRRNLEGN</sequence>
<keyword evidence="4" id="KW-1185">Reference proteome</keyword>
<reference evidence="3 4" key="1">
    <citation type="submission" date="2024-10" db="EMBL/GenBank/DDBJ databases">
        <title>The Natural Products Discovery Center: Release of the First 8490 Sequenced Strains for Exploring Actinobacteria Biosynthetic Diversity.</title>
        <authorList>
            <person name="Kalkreuter E."/>
            <person name="Kautsar S.A."/>
            <person name="Yang D."/>
            <person name="Bader C.D."/>
            <person name="Teijaro C.N."/>
            <person name="Fluegel L."/>
            <person name="Davis C.M."/>
            <person name="Simpson J.R."/>
            <person name="Lauterbach L."/>
            <person name="Steele A.D."/>
            <person name="Gui C."/>
            <person name="Meng S."/>
            <person name="Li G."/>
            <person name="Viehrig K."/>
            <person name="Ye F."/>
            <person name="Su P."/>
            <person name="Kiefer A.F."/>
            <person name="Nichols A."/>
            <person name="Cepeda A.J."/>
            <person name="Yan W."/>
            <person name="Fan B."/>
            <person name="Jiang Y."/>
            <person name="Adhikari A."/>
            <person name="Zheng C.-J."/>
            <person name="Schuster L."/>
            <person name="Cowan T.M."/>
            <person name="Smanski M.J."/>
            <person name="Chevrette M.G."/>
            <person name="De Carvalho L.P.S."/>
            <person name="Shen B."/>
        </authorList>
    </citation>
    <scope>NUCLEOTIDE SEQUENCE [LARGE SCALE GENOMIC DNA]</scope>
    <source>
        <strain evidence="3 4">NPDC000087</strain>
    </source>
</reference>
<comment type="caution">
    <text evidence="3">The sequence shown here is derived from an EMBL/GenBank/DDBJ whole genome shotgun (WGS) entry which is preliminary data.</text>
</comment>